<evidence type="ECO:0000259" key="1">
    <source>
        <dbReference type="Pfam" id="PF07007"/>
    </source>
</evidence>
<dbReference type="AlphaFoldDB" id="A0AA46S3R9"/>
<reference evidence="2" key="1">
    <citation type="journal article" date="2022" name="J Glob Antimicrob Resist">
        <title>Comparative analysis of IMP-4- and OXA-58-containing plasmids of three carbapenemase-producing Acinetobacter ursingii strains in the Netherlands.</title>
        <authorList>
            <person name="Hendrickx A.P.A."/>
            <person name="Schade R.P."/>
            <person name="Landman F."/>
            <person name="Bosch T."/>
            <person name="Schouls L.M."/>
            <person name="van Dijk K."/>
        </authorList>
    </citation>
    <scope>NUCLEOTIDE SEQUENCE</scope>
    <source>
        <strain evidence="2">RIVM_C010559</strain>
    </source>
</reference>
<sequence length="122" mass="14245">MIAINKKMKIFISTIFISSCVFADKEILTCKPDSTVFNDILNCYLIDYKKNDKELNSVYQNKLSKLSKEAKGKLKVSQRNWIKKKEALCVANEDEYGRESHFEAIACQNEMTKERISFLRNY</sequence>
<dbReference type="EMBL" id="CP089051">
    <property type="protein sequence ID" value="UYF71922.1"/>
    <property type="molecule type" value="Genomic_DNA"/>
</dbReference>
<dbReference type="PANTHER" id="PTHR39176:SF1">
    <property type="entry name" value="PERIPLASMIC PROTEIN"/>
    <property type="match status" value="1"/>
</dbReference>
<name>A0AA46S3R9_9GAMM</name>
<dbReference type="InterPro" id="IPR009739">
    <property type="entry name" value="LprI-like_N"/>
</dbReference>
<dbReference type="RefSeq" id="WP_263512727.1">
    <property type="nucleotide sequence ID" value="NZ_CP089051.1"/>
</dbReference>
<dbReference type="Proteomes" id="UP001164064">
    <property type="component" value="Chromosome"/>
</dbReference>
<feature type="domain" description="Lysozyme inhibitor LprI-like N-terminal" evidence="1">
    <location>
        <begin position="38"/>
        <end position="119"/>
    </location>
</feature>
<dbReference type="Pfam" id="PF07007">
    <property type="entry name" value="LprI"/>
    <property type="match status" value="1"/>
</dbReference>
<evidence type="ECO:0000313" key="2">
    <source>
        <dbReference type="EMBL" id="UYF71922.1"/>
    </source>
</evidence>
<dbReference type="Gene3D" id="1.20.1270.180">
    <property type="match status" value="1"/>
</dbReference>
<dbReference type="PANTHER" id="PTHR39176">
    <property type="entry name" value="PERIPLASMIC PROTEIN-RELATED"/>
    <property type="match status" value="1"/>
</dbReference>
<gene>
    <name evidence="2" type="ORF">LSO60_01110</name>
</gene>
<protein>
    <submittedName>
        <fullName evidence="2">DUF1311 domain-containing protein</fullName>
    </submittedName>
</protein>
<evidence type="ECO:0000313" key="3">
    <source>
        <dbReference type="Proteomes" id="UP001164064"/>
    </source>
</evidence>
<accession>A0AA46S3R9</accession>
<dbReference type="PROSITE" id="PS51257">
    <property type="entry name" value="PROKAR_LIPOPROTEIN"/>
    <property type="match status" value="1"/>
</dbReference>
<proteinExistence type="predicted"/>
<organism evidence="2 3">
    <name type="scientific">Acinetobacter ursingii</name>
    <dbReference type="NCBI Taxonomy" id="108980"/>
    <lineage>
        <taxon>Bacteria</taxon>
        <taxon>Pseudomonadati</taxon>
        <taxon>Pseudomonadota</taxon>
        <taxon>Gammaproteobacteria</taxon>
        <taxon>Moraxellales</taxon>
        <taxon>Moraxellaceae</taxon>
        <taxon>Acinetobacter</taxon>
    </lineage>
</organism>